<dbReference type="AlphaFoldDB" id="A0A6A6PN42"/>
<protein>
    <recommendedName>
        <fullName evidence="4">DDRGK domain-containing protein</fullName>
    </recommendedName>
</protein>
<dbReference type="RefSeq" id="XP_033587423.1">
    <property type="nucleotide sequence ID" value="XM_033737559.1"/>
</dbReference>
<evidence type="ECO:0008006" key="4">
    <source>
        <dbReference type="Google" id="ProtNLM"/>
    </source>
</evidence>
<organism evidence="2 3">
    <name type="scientific">Neohortaea acidophila</name>
    <dbReference type="NCBI Taxonomy" id="245834"/>
    <lineage>
        <taxon>Eukaryota</taxon>
        <taxon>Fungi</taxon>
        <taxon>Dikarya</taxon>
        <taxon>Ascomycota</taxon>
        <taxon>Pezizomycotina</taxon>
        <taxon>Dothideomycetes</taxon>
        <taxon>Dothideomycetidae</taxon>
        <taxon>Mycosphaerellales</taxon>
        <taxon>Teratosphaeriaceae</taxon>
        <taxon>Neohortaea</taxon>
    </lineage>
</organism>
<dbReference type="OrthoDB" id="5397628at2759"/>
<feature type="region of interest" description="Disordered" evidence="1">
    <location>
        <begin position="156"/>
        <end position="176"/>
    </location>
</feature>
<evidence type="ECO:0000313" key="2">
    <source>
        <dbReference type="EMBL" id="KAF2480853.1"/>
    </source>
</evidence>
<reference evidence="2" key="1">
    <citation type="journal article" date="2020" name="Stud. Mycol.">
        <title>101 Dothideomycetes genomes: a test case for predicting lifestyles and emergence of pathogens.</title>
        <authorList>
            <person name="Haridas S."/>
            <person name="Albert R."/>
            <person name="Binder M."/>
            <person name="Bloem J."/>
            <person name="Labutti K."/>
            <person name="Salamov A."/>
            <person name="Andreopoulos B."/>
            <person name="Baker S."/>
            <person name="Barry K."/>
            <person name="Bills G."/>
            <person name="Bluhm B."/>
            <person name="Cannon C."/>
            <person name="Castanera R."/>
            <person name="Culley D."/>
            <person name="Daum C."/>
            <person name="Ezra D."/>
            <person name="Gonzalez J."/>
            <person name="Henrissat B."/>
            <person name="Kuo A."/>
            <person name="Liang C."/>
            <person name="Lipzen A."/>
            <person name="Lutzoni F."/>
            <person name="Magnuson J."/>
            <person name="Mondo S."/>
            <person name="Nolan M."/>
            <person name="Ohm R."/>
            <person name="Pangilinan J."/>
            <person name="Park H.-J."/>
            <person name="Ramirez L."/>
            <person name="Alfaro M."/>
            <person name="Sun H."/>
            <person name="Tritt A."/>
            <person name="Yoshinaga Y."/>
            <person name="Zwiers L.-H."/>
            <person name="Turgeon B."/>
            <person name="Goodwin S."/>
            <person name="Spatafora J."/>
            <person name="Crous P."/>
            <person name="Grigoriev I."/>
        </authorList>
    </citation>
    <scope>NUCLEOTIDE SEQUENCE</scope>
    <source>
        <strain evidence="2">CBS 113389</strain>
    </source>
</reference>
<dbReference type="Proteomes" id="UP000799767">
    <property type="component" value="Unassembled WGS sequence"/>
</dbReference>
<evidence type="ECO:0000256" key="1">
    <source>
        <dbReference type="SAM" id="MobiDB-lite"/>
    </source>
</evidence>
<sequence>MASLLSLLNRLLPFATPGTPLLQDVIHLAVLAGLLYFAPQIQQRLQRNSSPDGRLQNEEPEPVALDSARNIPIRDQPQPQAENVGLNVERDGDVQAPLENELPANGAVQPEEEIIDEPGPADATRLPDGARQRNIGAKKAKSLARKDQRRAYHEFMRSQGVAQRERDAEGAAGREAALAAEQERRRAKEREVELRKANEREAKRIRDEAEREATSKRVELVLDVVREELEVRSMCNLFRVAQMAGDEVDVEWVEKILKTSGMIGRKGDTMTMITEMGWAVRVTAADMAELYHAALSQDLGNESGQIENEQLGKLLEELMAG</sequence>
<name>A0A6A6PN42_9PEZI</name>
<accession>A0A6A6PN42</accession>
<proteinExistence type="predicted"/>
<dbReference type="GeneID" id="54478561"/>
<evidence type="ECO:0000313" key="3">
    <source>
        <dbReference type="Proteomes" id="UP000799767"/>
    </source>
</evidence>
<dbReference type="EMBL" id="MU001639">
    <property type="protein sequence ID" value="KAF2480853.1"/>
    <property type="molecule type" value="Genomic_DNA"/>
</dbReference>
<keyword evidence="3" id="KW-1185">Reference proteome</keyword>
<gene>
    <name evidence="2" type="ORF">BDY17DRAFT_326727</name>
</gene>